<gene>
    <name evidence="2" type="ORF">M419DRAFT_80105</name>
</gene>
<dbReference type="OrthoDB" id="5126878at2759"/>
<reference evidence="3" key="1">
    <citation type="journal article" date="2013" name="Ind. Biotechnol.">
        <title>Comparative genomics analysis of Trichoderma reesei strains.</title>
        <authorList>
            <person name="Koike H."/>
            <person name="Aerts A."/>
            <person name="LaButti K."/>
            <person name="Grigoriev I.V."/>
            <person name="Baker S.E."/>
        </authorList>
    </citation>
    <scope>NUCLEOTIDE SEQUENCE [LARGE SCALE GENOMIC DNA]</scope>
    <source>
        <strain evidence="3">ATCC 56765 / BCRC 32924 / NRRL 11460 / Rut C-30</strain>
    </source>
</reference>
<evidence type="ECO:0000256" key="1">
    <source>
        <dbReference type="ARBA" id="ARBA00023242"/>
    </source>
</evidence>
<dbReference type="PANTHER" id="PTHR38111">
    <property type="entry name" value="ZN(2)-C6 FUNGAL-TYPE DOMAIN-CONTAINING PROTEIN-RELATED"/>
    <property type="match status" value="1"/>
</dbReference>
<dbReference type="HOGENOM" id="CLU_027366_1_0_1"/>
<evidence type="ECO:0000313" key="3">
    <source>
        <dbReference type="Proteomes" id="UP000024376"/>
    </source>
</evidence>
<name>A0A024S9B3_HYPJR</name>
<sequence>MTNPLSLVFITATNRLVPDDKHARKQIRKQAMSRCAHDRRKRGGYGQHNLIQYPIDLLQDEDSRGSGTARKTARVSVKTVIPASLASCPYEKMRMRYNFDLLDLSQLTSFHINYATASRLASKPTMLTEVLGNRHWSYLNYLPSRLGHNSALDKAAACVAARVQQWLASPSEPVSYGILKLYSSALKALQAELQSSQACLRPDVLCATALLGVYELLRMSTEVSWNYHSVGASALIKLRGPGRCESDFEKALLLSHVGQIFHEAINSNQNCFLGEDAWQAALLSIPTTDSLFSDRSEPIVSLLTNVCRIPEYFQKISQIVCITRGDTSDCVVEHVKNRLHQLLQSILLWHEKYFGSGTADCASMRINKDRQHEALGFSYAVSIILNRLLFSLDPVGNASCEETAEDYASKIQLIEKEGLSTVSQAELFMAIKLGVARTTLATAARWRNWFMESTQYGPSTGSHMLPSVVFMDWCQRMGWKTPRPVVTK</sequence>
<dbReference type="Pfam" id="PF11951">
    <property type="entry name" value="Fungal_trans_2"/>
    <property type="match status" value="1"/>
</dbReference>
<dbReference type="AlphaFoldDB" id="A0A024S9B3"/>
<dbReference type="InterPro" id="IPR053178">
    <property type="entry name" value="Osmoadaptation_assoc"/>
</dbReference>
<accession>A0A024S9B3</accession>
<dbReference type="PANTHER" id="PTHR38111:SF6">
    <property type="entry name" value="FINGER DOMAIN PROTEIN, PUTATIVE (AFU_ORTHOLOGUE AFUA_8G01940)-RELATED"/>
    <property type="match status" value="1"/>
</dbReference>
<keyword evidence="1" id="KW-0539">Nucleus</keyword>
<proteinExistence type="predicted"/>
<dbReference type="Proteomes" id="UP000024376">
    <property type="component" value="Unassembled WGS sequence"/>
</dbReference>
<dbReference type="InterPro" id="IPR021858">
    <property type="entry name" value="Fun_TF"/>
</dbReference>
<dbReference type="KEGG" id="trr:M419DRAFT_80105"/>
<evidence type="ECO:0000313" key="2">
    <source>
        <dbReference type="EMBL" id="ETS01930.1"/>
    </source>
</evidence>
<dbReference type="EMBL" id="KI911147">
    <property type="protein sequence ID" value="ETS01930.1"/>
    <property type="molecule type" value="Genomic_DNA"/>
</dbReference>
<protein>
    <submittedName>
        <fullName evidence="2">Uncharacterized protein</fullName>
    </submittedName>
</protein>
<organism evidence="2 3">
    <name type="scientific">Hypocrea jecorina (strain ATCC 56765 / BCRC 32924 / NRRL 11460 / Rut C-30)</name>
    <name type="common">Trichoderma reesei</name>
    <dbReference type="NCBI Taxonomy" id="1344414"/>
    <lineage>
        <taxon>Eukaryota</taxon>
        <taxon>Fungi</taxon>
        <taxon>Dikarya</taxon>
        <taxon>Ascomycota</taxon>
        <taxon>Pezizomycotina</taxon>
        <taxon>Sordariomycetes</taxon>
        <taxon>Hypocreomycetidae</taxon>
        <taxon>Hypocreales</taxon>
        <taxon>Hypocreaceae</taxon>
        <taxon>Trichoderma</taxon>
    </lineage>
</organism>